<name>A0A1T4JJ84_9FIRM</name>
<keyword evidence="3 11" id="KW-0479">Metal-binding</keyword>
<keyword evidence="14" id="KW-1185">Reference proteome</keyword>
<dbReference type="InterPro" id="IPR002288">
    <property type="entry name" value="DNA_gyrase_B_C"/>
</dbReference>
<dbReference type="PROSITE" id="PS50880">
    <property type="entry name" value="TOPRIM"/>
    <property type="match status" value="1"/>
</dbReference>
<dbReference type="Pfam" id="PF01751">
    <property type="entry name" value="Toprim"/>
    <property type="match status" value="1"/>
</dbReference>
<keyword evidence="9 11" id="KW-0413">Isomerase</keyword>
<comment type="cofactor">
    <cofactor evidence="11">
        <name>Mg(2+)</name>
        <dbReference type="ChEBI" id="CHEBI:18420"/>
    </cofactor>
    <cofactor evidence="11">
        <name>Mn(2+)</name>
        <dbReference type="ChEBI" id="CHEBI:29035"/>
    </cofactor>
    <cofactor evidence="11">
        <name>Ca(2+)</name>
        <dbReference type="ChEBI" id="CHEBI:29108"/>
    </cofactor>
    <text evidence="11">Binds two Mg(2+) per subunit. The magnesium ions form salt bridges with both the protein and the DNA. Can also accept other divalent metal cations, such as Mn(2+) or Ca(2+).</text>
</comment>
<dbReference type="PRINTS" id="PR01159">
    <property type="entry name" value="DNAGYRASEB"/>
</dbReference>
<evidence type="ECO:0000256" key="6">
    <source>
        <dbReference type="ARBA" id="ARBA00022842"/>
    </source>
</evidence>
<dbReference type="InterPro" id="IPR000565">
    <property type="entry name" value="Topo_IIA_B"/>
</dbReference>
<comment type="catalytic activity">
    <reaction evidence="1 11">
        <text>ATP-dependent breakage, passage and rejoining of double-stranded DNA.</text>
        <dbReference type="EC" id="5.6.2.2"/>
    </reaction>
</comment>
<keyword evidence="4 11" id="KW-0547">Nucleotide-binding</keyword>
<evidence type="ECO:0000256" key="3">
    <source>
        <dbReference type="ARBA" id="ARBA00022723"/>
    </source>
</evidence>
<dbReference type="InterPro" id="IPR014721">
    <property type="entry name" value="Ribsml_uS5_D2-typ_fold_subgr"/>
</dbReference>
<dbReference type="GO" id="GO:0005524">
    <property type="term" value="F:ATP binding"/>
    <property type="evidence" value="ECO:0007669"/>
    <property type="project" value="UniProtKB-UniRule"/>
</dbReference>
<dbReference type="Gene3D" id="3.40.50.670">
    <property type="match status" value="1"/>
</dbReference>
<evidence type="ECO:0000256" key="2">
    <source>
        <dbReference type="ARBA" id="ARBA00010708"/>
    </source>
</evidence>
<evidence type="ECO:0000256" key="5">
    <source>
        <dbReference type="ARBA" id="ARBA00022840"/>
    </source>
</evidence>
<dbReference type="GO" id="GO:0006261">
    <property type="term" value="P:DNA-templated DNA replication"/>
    <property type="evidence" value="ECO:0007669"/>
    <property type="project" value="UniProtKB-UniRule"/>
</dbReference>
<evidence type="ECO:0000256" key="11">
    <source>
        <dbReference type="HAMAP-Rule" id="MF_01898"/>
    </source>
</evidence>
<dbReference type="FunFam" id="3.30.230.10:FF:000005">
    <property type="entry name" value="DNA gyrase subunit B"/>
    <property type="match status" value="1"/>
</dbReference>
<evidence type="ECO:0000256" key="10">
    <source>
        <dbReference type="ARBA" id="ARBA00063644"/>
    </source>
</evidence>
<sequence length="650" mass="73828">MIIIEVLNEDWEGDGMTLKKKYNAEQIQVLEGLEAVRKRPGMYIGSTGTKGLHHLVWEAVDNSIDEFLAGYGEEIEIKIKEDNIISVKDEGRGIPVDIHPKKDLPAAQLVLTTLHAGGKFGDGGYQVSGGLHGVGISVVNALSEWVKLEIKRDKYTYTQKYERGVPVTEFEKGKRTTKTGTKIEFKPDPEIFDTLVFKFETLANRLQESAFLNKGLKIILIDERPDLENEVTYQYDGGLEAFIEYLNRDRDVLDKNIVYLEEEVDDTYIEVAIQYNKSYNDRIYTFANNINTHDGGYHLTGFKAALTKSFNNYAKENNLLKKKDPKLSGRDIREGLTAVVNVKLTEPQFEGQTKTKLGNSEIRSKVESTVYEYLSYYLDRNTDFAKKVINKALEAVRARNAAKKAKELTRRKGVLSSNSLPGKLSDCSSRKSDKTEVYLVEGDSAGGSAKQGRNRKFQAILPLKGKIMNVERARLNKIISNTEIASIITALGTGIGEEFNLDKLRYDKVIIMTDADVDGAHICTLILTLFYRYMPELISEGHVYIAQPPLYKVTYKKDEKYLYSDKQLQEYLADLDRSKVSIQRYKGLGEMNPRQLWKTTMDPENRKLQQVEVDDEREADDIFTRLMGSKARLRREFIMGNADLANNLDI</sequence>
<comment type="similarity">
    <text evidence="2 11">Belongs to the type II topoisomerase GyrB family.</text>
</comment>
<dbReference type="InterPro" id="IPR006171">
    <property type="entry name" value="TOPRIM_dom"/>
</dbReference>
<dbReference type="PANTHER" id="PTHR45866">
    <property type="entry name" value="DNA GYRASE/TOPOISOMERASE SUBUNIT B"/>
    <property type="match status" value="1"/>
</dbReference>
<keyword evidence="11" id="KW-0963">Cytoplasm</keyword>
<evidence type="ECO:0000256" key="4">
    <source>
        <dbReference type="ARBA" id="ARBA00022741"/>
    </source>
</evidence>
<dbReference type="InterPro" id="IPR013759">
    <property type="entry name" value="Topo_IIA_B_C"/>
</dbReference>
<dbReference type="GO" id="GO:0006265">
    <property type="term" value="P:DNA topological change"/>
    <property type="evidence" value="ECO:0007669"/>
    <property type="project" value="UniProtKB-UniRule"/>
</dbReference>
<dbReference type="STRING" id="142842.SAMN02745118_00005"/>
<dbReference type="SUPFAM" id="SSF55874">
    <property type="entry name" value="ATPase domain of HSP90 chaperone/DNA topoisomerase II/histidine kinase"/>
    <property type="match status" value="1"/>
</dbReference>
<keyword evidence="8" id="KW-0238">DNA-binding</keyword>
<evidence type="ECO:0000256" key="8">
    <source>
        <dbReference type="ARBA" id="ARBA00023125"/>
    </source>
</evidence>
<keyword evidence="6 11" id="KW-0460">Magnesium</keyword>
<evidence type="ECO:0000256" key="9">
    <source>
        <dbReference type="ARBA" id="ARBA00023235"/>
    </source>
</evidence>
<dbReference type="NCBIfam" id="TIGR01059">
    <property type="entry name" value="gyrB"/>
    <property type="match status" value="1"/>
</dbReference>
<feature type="site" description="Interaction with DNA" evidence="11">
    <location>
        <position position="469"/>
    </location>
</feature>
<evidence type="ECO:0000256" key="7">
    <source>
        <dbReference type="ARBA" id="ARBA00023029"/>
    </source>
</evidence>
<dbReference type="InterPro" id="IPR036890">
    <property type="entry name" value="HATPase_C_sf"/>
</dbReference>
<dbReference type="CDD" id="cd16928">
    <property type="entry name" value="HATPase_GyrB-like"/>
    <property type="match status" value="1"/>
</dbReference>
<dbReference type="GO" id="GO:0046872">
    <property type="term" value="F:metal ion binding"/>
    <property type="evidence" value="ECO:0007669"/>
    <property type="project" value="UniProtKB-KW"/>
</dbReference>
<dbReference type="SMART" id="SM00433">
    <property type="entry name" value="TOP2c"/>
    <property type="match status" value="1"/>
</dbReference>
<dbReference type="InterPro" id="IPR034160">
    <property type="entry name" value="TOPRIM_GyrB"/>
</dbReference>
<dbReference type="SUPFAM" id="SSF56719">
    <property type="entry name" value="Type II DNA topoisomerase"/>
    <property type="match status" value="1"/>
</dbReference>
<feature type="binding site" evidence="11">
    <location>
        <position position="514"/>
    </location>
    <ligand>
        <name>Mg(2+)</name>
        <dbReference type="ChEBI" id="CHEBI:18420"/>
        <label>2</label>
    </ligand>
</feature>
<dbReference type="InterPro" id="IPR011557">
    <property type="entry name" value="GyrB"/>
</dbReference>
<dbReference type="EC" id="5.6.2.2" evidence="11"/>
<dbReference type="InterPro" id="IPR001241">
    <property type="entry name" value="Topo_IIA"/>
</dbReference>
<dbReference type="Pfam" id="PF00986">
    <property type="entry name" value="DNA_gyraseB_C"/>
    <property type="match status" value="1"/>
</dbReference>
<dbReference type="FunFam" id="3.30.565.10:FF:000002">
    <property type="entry name" value="DNA gyrase subunit B"/>
    <property type="match status" value="1"/>
</dbReference>
<dbReference type="FunFam" id="3.40.50.670:FF:000002">
    <property type="entry name" value="DNA gyrase subunit B"/>
    <property type="match status" value="1"/>
</dbReference>
<feature type="site" description="Interaction with DNA" evidence="11">
    <location>
        <position position="466"/>
    </location>
</feature>
<dbReference type="NCBIfam" id="NF004189">
    <property type="entry name" value="PRK05644.1"/>
    <property type="match status" value="1"/>
</dbReference>
<reference evidence="14" key="1">
    <citation type="submission" date="2017-02" db="EMBL/GenBank/DDBJ databases">
        <authorList>
            <person name="Varghese N."/>
            <person name="Submissions S."/>
        </authorList>
    </citation>
    <scope>NUCLEOTIDE SEQUENCE [LARGE SCALE GENOMIC DNA]</scope>
    <source>
        <strain evidence="14">ATCC BAA-73</strain>
    </source>
</reference>
<dbReference type="GO" id="GO:0005694">
    <property type="term" value="C:chromosome"/>
    <property type="evidence" value="ECO:0007669"/>
    <property type="project" value="InterPro"/>
</dbReference>
<keyword evidence="7 11" id="KW-0799">Topoisomerase</keyword>
<evidence type="ECO:0000259" key="12">
    <source>
        <dbReference type="PROSITE" id="PS50880"/>
    </source>
</evidence>
<dbReference type="InterPro" id="IPR018522">
    <property type="entry name" value="TopoIIA_CS"/>
</dbReference>
<dbReference type="PROSITE" id="PS00177">
    <property type="entry name" value="TOPOISOMERASE_II"/>
    <property type="match status" value="1"/>
</dbReference>
<proteinExistence type="inferred from homology"/>
<dbReference type="Pfam" id="PF00204">
    <property type="entry name" value="DNA_gyraseB"/>
    <property type="match status" value="1"/>
</dbReference>
<comment type="subcellular location">
    <subcellularLocation>
        <location evidence="11">Cytoplasm</location>
    </subcellularLocation>
</comment>
<dbReference type="EMBL" id="FUWM01000003">
    <property type="protein sequence ID" value="SJZ30188.1"/>
    <property type="molecule type" value="Genomic_DNA"/>
</dbReference>
<dbReference type="Gene3D" id="3.30.565.10">
    <property type="entry name" value="Histidine kinase-like ATPase, C-terminal domain"/>
    <property type="match status" value="1"/>
</dbReference>
<dbReference type="PRINTS" id="PR00418">
    <property type="entry name" value="TPI2FAMILY"/>
</dbReference>
<comment type="miscellaneous">
    <text evidence="11">Few gyrases are as efficient as E.coli at forming negative supercoils. Not all organisms have 2 type II topoisomerases; in organisms with a single type II topoisomerase this enzyme also has to decatenate newly replicated chromosomes.</text>
</comment>
<dbReference type="GO" id="GO:0003677">
    <property type="term" value="F:DNA binding"/>
    <property type="evidence" value="ECO:0007669"/>
    <property type="project" value="UniProtKB-KW"/>
</dbReference>
<dbReference type="PANTHER" id="PTHR45866:SF1">
    <property type="entry name" value="DNA GYRASE SUBUNIT B, MITOCHONDRIAL"/>
    <property type="match status" value="1"/>
</dbReference>
<accession>A0A1T4JJ84</accession>
<feature type="binding site" evidence="11">
    <location>
        <position position="516"/>
    </location>
    <ligand>
        <name>Mg(2+)</name>
        <dbReference type="ChEBI" id="CHEBI:18420"/>
        <label>2</label>
    </ligand>
</feature>
<dbReference type="InterPro" id="IPR013506">
    <property type="entry name" value="Topo_IIA_bsu_dom2"/>
</dbReference>
<dbReference type="AlphaFoldDB" id="A0A1T4JJ84"/>
<dbReference type="SMART" id="SM00387">
    <property type="entry name" value="HATPase_c"/>
    <property type="match status" value="1"/>
</dbReference>
<evidence type="ECO:0000313" key="14">
    <source>
        <dbReference type="Proteomes" id="UP000190625"/>
    </source>
</evidence>
<comment type="function">
    <text evidence="11">A type II topoisomerase that negatively supercoils closed circular double-stranded (ds) DNA in an ATP-dependent manner to modulate DNA topology and maintain chromosomes in an underwound state. Negative supercoiling favors strand separation, and DNA replication, transcription, recombination and repair, all of which involve strand separation. Also able to catalyze the interconversion of other topological isomers of dsDNA rings, including catenanes and knotted rings. Type II topoisomerases break and join 2 DNA strands simultaneously in an ATP-dependent manner.</text>
</comment>
<organism evidence="13 14">
    <name type="scientific">Selenihalanaerobacter shriftii</name>
    <dbReference type="NCBI Taxonomy" id="142842"/>
    <lineage>
        <taxon>Bacteria</taxon>
        <taxon>Bacillati</taxon>
        <taxon>Bacillota</taxon>
        <taxon>Clostridia</taxon>
        <taxon>Halanaerobiales</taxon>
        <taxon>Halobacteroidaceae</taxon>
        <taxon>Selenihalanaerobacter</taxon>
    </lineage>
</organism>
<protein>
    <recommendedName>
        <fullName evidence="11">DNA gyrase subunit B</fullName>
        <ecNumber evidence="11">5.6.2.2</ecNumber>
    </recommendedName>
</protein>
<dbReference type="InterPro" id="IPR013760">
    <property type="entry name" value="Topo_IIA-like_dom_sf"/>
</dbReference>
<gene>
    <name evidence="11" type="primary">gyrB</name>
    <name evidence="13" type="ORF">SAMN02745118_00005</name>
</gene>
<dbReference type="Proteomes" id="UP000190625">
    <property type="component" value="Unassembled WGS sequence"/>
</dbReference>
<dbReference type="InterPro" id="IPR020568">
    <property type="entry name" value="Ribosomal_Su5_D2-typ_SF"/>
</dbReference>
<keyword evidence="5 11" id="KW-0067">ATP-binding</keyword>
<dbReference type="HAMAP" id="MF_01898">
    <property type="entry name" value="GyrB"/>
    <property type="match status" value="1"/>
</dbReference>
<feature type="binding site" evidence="11">
    <location>
        <position position="441"/>
    </location>
    <ligand>
        <name>Mg(2+)</name>
        <dbReference type="ChEBI" id="CHEBI:18420"/>
        <label>1</label>
        <note>catalytic</note>
    </ligand>
</feature>
<evidence type="ECO:0000256" key="1">
    <source>
        <dbReference type="ARBA" id="ARBA00000185"/>
    </source>
</evidence>
<dbReference type="NCBIfam" id="NF011501">
    <property type="entry name" value="PRK14939.1"/>
    <property type="match status" value="1"/>
</dbReference>
<comment type="subunit">
    <text evidence="11">Heterotetramer, composed of two GyrA and two GyrB chains. In the heterotetramer, GyrA contains the active site tyrosine that forms a transient covalent intermediate with DNA, while GyrB binds cofactors and catalyzes ATP hydrolysis.</text>
</comment>
<dbReference type="SUPFAM" id="SSF54211">
    <property type="entry name" value="Ribosomal protein S5 domain 2-like"/>
    <property type="match status" value="1"/>
</dbReference>
<dbReference type="CDD" id="cd00822">
    <property type="entry name" value="TopoII_Trans_DNA_gyrase"/>
    <property type="match status" value="1"/>
</dbReference>
<dbReference type="GO" id="GO:0005737">
    <property type="term" value="C:cytoplasm"/>
    <property type="evidence" value="ECO:0007669"/>
    <property type="project" value="UniProtKB-SubCell"/>
</dbReference>
<comment type="subunit">
    <text evidence="10">Heterotetramer composed of ParC and ParE.</text>
</comment>
<feature type="binding site" evidence="11">
    <location>
        <position position="514"/>
    </location>
    <ligand>
        <name>Mg(2+)</name>
        <dbReference type="ChEBI" id="CHEBI:18420"/>
        <label>1</label>
        <note>catalytic</note>
    </ligand>
</feature>
<dbReference type="InterPro" id="IPR003594">
    <property type="entry name" value="HATPase_dom"/>
</dbReference>
<evidence type="ECO:0000313" key="13">
    <source>
        <dbReference type="EMBL" id="SJZ30188.1"/>
    </source>
</evidence>
<dbReference type="GO" id="GO:0034335">
    <property type="term" value="F:DNA negative supercoiling activity"/>
    <property type="evidence" value="ECO:0007669"/>
    <property type="project" value="UniProtKB-ARBA"/>
</dbReference>
<dbReference type="Pfam" id="PF02518">
    <property type="entry name" value="HATPase_c"/>
    <property type="match status" value="1"/>
</dbReference>
<dbReference type="CDD" id="cd03366">
    <property type="entry name" value="TOPRIM_TopoIIA_GyrB"/>
    <property type="match status" value="1"/>
</dbReference>
<dbReference type="Gene3D" id="3.30.230.10">
    <property type="match status" value="1"/>
</dbReference>
<feature type="domain" description="Toprim" evidence="12">
    <location>
        <begin position="435"/>
        <end position="549"/>
    </location>
</feature>